<evidence type="ECO:0000313" key="1">
    <source>
        <dbReference type="EMBL" id="KAF9450121.1"/>
    </source>
</evidence>
<dbReference type="OrthoDB" id="2846732at2759"/>
<feature type="non-terminal residue" evidence="1">
    <location>
        <position position="1"/>
    </location>
</feature>
<organism evidence="1 2">
    <name type="scientific">Macrolepiota fuliginosa MF-IS2</name>
    <dbReference type="NCBI Taxonomy" id="1400762"/>
    <lineage>
        <taxon>Eukaryota</taxon>
        <taxon>Fungi</taxon>
        <taxon>Dikarya</taxon>
        <taxon>Basidiomycota</taxon>
        <taxon>Agaricomycotina</taxon>
        <taxon>Agaricomycetes</taxon>
        <taxon>Agaricomycetidae</taxon>
        <taxon>Agaricales</taxon>
        <taxon>Agaricineae</taxon>
        <taxon>Agaricaceae</taxon>
        <taxon>Macrolepiota</taxon>
    </lineage>
</organism>
<protein>
    <recommendedName>
        <fullName evidence="3">G domain-containing protein</fullName>
    </recommendedName>
</protein>
<accession>A0A9P5XJ45</accession>
<dbReference type="Gene3D" id="3.40.50.300">
    <property type="entry name" value="P-loop containing nucleotide triphosphate hydrolases"/>
    <property type="match status" value="1"/>
</dbReference>
<sequence>LCSVVGDAGVGKSTFINKAAAEDILPIGQASRPDNEARYVICSKPDLYQNRKVVFLDIPAFDSESDEQVIENKLRGWFRVVISRRLNIPGILYLHRTTDAEFSCASLRHLASLMALCEELGQSPSVVLLVLTMQALLPLSARLQRRKELQDRWYTIFLRGASQTTRFENSSDSAWEIVMDLTMHFKEPANWSGELIHRWSMTSHMLIDTVTRSFVPDRFQNKSARQ</sequence>
<gene>
    <name evidence="1" type="ORF">P691DRAFT_665986</name>
</gene>
<dbReference type="Proteomes" id="UP000807342">
    <property type="component" value="Unassembled WGS sequence"/>
</dbReference>
<keyword evidence="2" id="KW-1185">Reference proteome</keyword>
<proteinExistence type="predicted"/>
<dbReference type="CDD" id="cd00882">
    <property type="entry name" value="Ras_like_GTPase"/>
    <property type="match status" value="1"/>
</dbReference>
<dbReference type="InterPro" id="IPR027417">
    <property type="entry name" value="P-loop_NTPase"/>
</dbReference>
<evidence type="ECO:0008006" key="3">
    <source>
        <dbReference type="Google" id="ProtNLM"/>
    </source>
</evidence>
<reference evidence="1" key="1">
    <citation type="submission" date="2020-11" db="EMBL/GenBank/DDBJ databases">
        <authorList>
            <consortium name="DOE Joint Genome Institute"/>
            <person name="Ahrendt S."/>
            <person name="Riley R."/>
            <person name="Andreopoulos W."/>
            <person name="Labutti K."/>
            <person name="Pangilinan J."/>
            <person name="Ruiz-Duenas F.J."/>
            <person name="Barrasa J.M."/>
            <person name="Sanchez-Garcia M."/>
            <person name="Camarero S."/>
            <person name="Miyauchi S."/>
            <person name="Serrano A."/>
            <person name="Linde D."/>
            <person name="Babiker R."/>
            <person name="Drula E."/>
            <person name="Ayuso-Fernandez I."/>
            <person name="Pacheco R."/>
            <person name="Padilla G."/>
            <person name="Ferreira P."/>
            <person name="Barriuso J."/>
            <person name="Kellner H."/>
            <person name="Castanera R."/>
            <person name="Alfaro M."/>
            <person name="Ramirez L."/>
            <person name="Pisabarro A.G."/>
            <person name="Kuo A."/>
            <person name="Tritt A."/>
            <person name="Lipzen A."/>
            <person name="He G."/>
            <person name="Yan M."/>
            <person name="Ng V."/>
            <person name="Cullen D."/>
            <person name="Martin F."/>
            <person name="Rosso M.-N."/>
            <person name="Henrissat B."/>
            <person name="Hibbett D."/>
            <person name="Martinez A.T."/>
            <person name="Grigoriev I.V."/>
        </authorList>
    </citation>
    <scope>NUCLEOTIDE SEQUENCE</scope>
    <source>
        <strain evidence="1">MF-IS2</strain>
    </source>
</reference>
<dbReference type="SUPFAM" id="SSF52540">
    <property type="entry name" value="P-loop containing nucleoside triphosphate hydrolases"/>
    <property type="match status" value="1"/>
</dbReference>
<name>A0A9P5XJ45_9AGAR</name>
<evidence type="ECO:0000313" key="2">
    <source>
        <dbReference type="Proteomes" id="UP000807342"/>
    </source>
</evidence>
<dbReference type="AlphaFoldDB" id="A0A9P5XJ45"/>
<dbReference type="EMBL" id="MU151112">
    <property type="protein sequence ID" value="KAF9450121.1"/>
    <property type="molecule type" value="Genomic_DNA"/>
</dbReference>
<comment type="caution">
    <text evidence="1">The sequence shown here is derived from an EMBL/GenBank/DDBJ whole genome shotgun (WGS) entry which is preliminary data.</text>
</comment>